<reference evidence="1 2" key="1">
    <citation type="submission" date="2016-10" db="EMBL/GenBank/DDBJ databases">
        <authorList>
            <person name="Varghese N."/>
            <person name="Submissions S."/>
        </authorList>
    </citation>
    <scope>NUCLEOTIDE SEQUENCE [LARGE SCALE GENOMIC DNA]</scope>
    <source>
        <strain evidence="1 2">DSM 21822</strain>
    </source>
</reference>
<evidence type="ECO:0000313" key="1">
    <source>
        <dbReference type="EMBL" id="SFL01776.1"/>
    </source>
</evidence>
<sequence>MLDLLVQQAIVSTFVRNSAAGWPPEMVETARIMGVELPQPAHYDPADPDVIEAALEWAQFSVANGV</sequence>
<name>A0A1I4EBL2_9HYPH</name>
<dbReference type="EMBL" id="FOSL01000023">
    <property type="protein sequence ID" value="SFL01776.1"/>
    <property type="molecule type" value="Genomic_DNA"/>
</dbReference>
<accession>A0A1I4EBL2</accession>
<gene>
    <name evidence="1" type="ORF">SAMN04488498_12378</name>
</gene>
<dbReference type="Proteomes" id="UP000323300">
    <property type="component" value="Unassembled WGS sequence"/>
</dbReference>
<organism evidence="1 2">
    <name type="scientific">Neomesorhizobium albiziae</name>
    <dbReference type="NCBI Taxonomy" id="335020"/>
    <lineage>
        <taxon>Bacteria</taxon>
        <taxon>Pseudomonadati</taxon>
        <taxon>Pseudomonadota</taxon>
        <taxon>Alphaproteobacteria</taxon>
        <taxon>Hyphomicrobiales</taxon>
        <taxon>Phyllobacteriaceae</taxon>
        <taxon>Neomesorhizobium</taxon>
    </lineage>
</organism>
<protein>
    <submittedName>
        <fullName evidence="1">Uncharacterized protein</fullName>
    </submittedName>
</protein>
<evidence type="ECO:0000313" key="2">
    <source>
        <dbReference type="Proteomes" id="UP000323300"/>
    </source>
</evidence>
<dbReference type="AlphaFoldDB" id="A0A1I4EBL2"/>
<keyword evidence="2" id="KW-1185">Reference proteome</keyword>
<proteinExistence type="predicted"/>
<dbReference type="RefSeq" id="WP_149763056.1">
    <property type="nucleotide sequence ID" value="NZ_BSPE01000066.1"/>
</dbReference>